<sequence length="48" mass="5673">MILENYLWRKMSNPREASSLHFSGWSNFTKKTLSLHCCSQVRHCFGHC</sequence>
<name>A0A0B1TAX7_OESDE</name>
<evidence type="ECO:0000313" key="2">
    <source>
        <dbReference type="Proteomes" id="UP000053660"/>
    </source>
</evidence>
<gene>
    <name evidence="1" type="ORF">OESDEN_05653</name>
</gene>
<dbReference type="Proteomes" id="UP000053660">
    <property type="component" value="Unassembled WGS sequence"/>
</dbReference>
<dbReference type="EMBL" id="KN550340">
    <property type="protein sequence ID" value="KHJ94414.1"/>
    <property type="molecule type" value="Genomic_DNA"/>
</dbReference>
<dbReference type="AlphaFoldDB" id="A0A0B1TAX7"/>
<proteinExistence type="predicted"/>
<reference evidence="1 2" key="1">
    <citation type="submission" date="2014-03" db="EMBL/GenBank/DDBJ databases">
        <title>Draft genome of the hookworm Oesophagostomum dentatum.</title>
        <authorList>
            <person name="Mitreva M."/>
        </authorList>
    </citation>
    <scope>NUCLEOTIDE SEQUENCE [LARGE SCALE GENOMIC DNA]</scope>
    <source>
        <strain evidence="1 2">OD-Hann</strain>
    </source>
</reference>
<keyword evidence="2" id="KW-1185">Reference proteome</keyword>
<evidence type="ECO:0000313" key="1">
    <source>
        <dbReference type="EMBL" id="KHJ94414.1"/>
    </source>
</evidence>
<protein>
    <submittedName>
        <fullName evidence="1">Uncharacterized protein</fullName>
    </submittedName>
</protein>
<accession>A0A0B1TAX7</accession>
<organism evidence="1 2">
    <name type="scientific">Oesophagostomum dentatum</name>
    <name type="common">Nodular worm</name>
    <dbReference type="NCBI Taxonomy" id="61180"/>
    <lineage>
        <taxon>Eukaryota</taxon>
        <taxon>Metazoa</taxon>
        <taxon>Ecdysozoa</taxon>
        <taxon>Nematoda</taxon>
        <taxon>Chromadorea</taxon>
        <taxon>Rhabditida</taxon>
        <taxon>Rhabditina</taxon>
        <taxon>Rhabditomorpha</taxon>
        <taxon>Strongyloidea</taxon>
        <taxon>Strongylidae</taxon>
        <taxon>Oesophagostomum</taxon>
    </lineage>
</organism>